<name>A0A0F9H8W9_9ZZZZ</name>
<organism evidence="1">
    <name type="scientific">marine sediment metagenome</name>
    <dbReference type="NCBI Taxonomy" id="412755"/>
    <lineage>
        <taxon>unclassified sequences</taxon>
        <taxon>metagenomes</taxon>
        <taxon>ecological metagenomes</taxon>
    </lineage>
</organism>
<accession>A0A0F9H8W9</accession>
<protein>
    <submittedName>
        <fullName evidence="1">Uncharacterized protein</fullName>
    </submittedName>
</protein>
<reference evidence="1" key="1">
    <citation type="journal article" date="2015" name="Nature">
        <title>Complex archaea that bridge the gap between prokaryotes and eukaryotes.</title>
        <authorList>
            <person name="Spang A."/>
            <person name="Saw J.H."/>
            <person name="Jorgensen S.L."/>
            <person name="Zaremba-Niedzwiedzka K."/>
            <person name="Martijn J."/>
            <person name="Lind A.E."/>
            <person name="van Eijk R."/>
            <person name="Schleper C."/>
            <person name="Guy L."/>
            <person name="Ettema T.J."/>
        </authorList>
    </citation>
    <scope>NUCLEOTIDE SEQUENCE</scope>
</reference>
<dbReference type="AlphaFoldDB" id="A0A0F9H8W9"/>
<feature type="non-terminal residue" evidence="1">
    <location>
        <position position="1"/>
    </location>
</feature>
<dbReference type="EMBL" id="LAZR01015756">
    <property type="protein sequence ID" value="KKM07505.1"/>
    <property type="molecule type" value="Genomic_DNA"/>
</dbReference>
<comment type="caution">
    <text evidence="1">The sequence shown here is derived from an EMBL/GenBank/DDBJ whole genome shotgun (WGS) entry which is preliminary data.</text>
</comment>
<gene>
    <name evidence="1" type="ORF">LCGC14_1733200</name>
</gene>
<evidence type="ECO:0000313" key="1">
    <source>
        <dbReference type="EMBL" id="KKM07505.1"/>
    </source>
</evidence>
<proteinExistence type="predicted"/>
<sequence>KMRAAPSNMDLNMLEAFDRKYKAQKGVWRNRDKLVNE</sequence>